<dbReference type="InterPro" id="IPR013083">
    <property type="entry name" value="Znf_RING/FYVE/PHD"/>
</dbReference>
<feature type="region of interest" description="Disordered" evidence="2">
    <location>
        <begin position="34"/>
        <end position="117"/>
    </location>
</feature>
<keyword evidence="1" id="KW-0862">Zinc</keyword>
<feature type="domain" description="RING-type" evidence="3">
    <location>
        <begin position="199"/>
        <end position="253"/>
    </location>
</feature>
<gene>
    <name evidence="4" type="ORF">SAY86_014408</name>
</gene>
<reference evidence="4 5" key="1">
    <citation type="journal article" date="2023" name="Hortic Res">
        <title>Pangenome of water caltrop reveals structural variations and asymmetric subgenome divergence after allopolyploidization.</title>
        <authorList>
            <person name="Zhang X."/>
            <person name="Chen Y."/>
            <person name="Wang L."/>
            <person name="Yuan Y."/>
            <person name="Fang M."/>
            <person name="Shi L."/>
            <person name="Lu R."/>
            <person name="Comes H.P."/>
            <person name="Ma Y."/>
            <person name="Chen Y."/>
            <person name="Huang G."/>
            <person name="Zhou Y."/>
            <person name="Zheng Z."/>
            <person name="Qiu Y."/>
        </authorList>
    </citation>
    <scope>NUCLEOTIDE SEQUENCE [LARGE SCALE GENOMIC DNA]</scope>
    <source>
        <strain evidence="4">F231</strain>
    </source>
</reference>
<feature type="compositionally biased region" description="Basic residues" evidence="2">
    <location>
        <begin position="107"/>
        <end position="117"/>
    </location>
</feature>
<dbReference type="PANTHER" id="PTHR31150">
    <property type="entry name" value="EXPRESSED PROTEIN"/>
    <property type="match status" value="1"/>
</dbReference>
<evidence type="ECO:0000313" key="5">
    <source>
        <dbReference type="Proteomes" id="UP001346149"/>
    </source>
</evidence>
<dbReference type="GO" id="GO:0008270">
    <property type="term" value="F:zinc ion binding"/>
    <property type="evidence" value="ECO:0007669"/>
    <property type="project" value="UniProtKB-KW"/>
</dbReference>
<feature type="region of interest" description="Disordered" evidence="2">
    <location>
        <begin position="129"/>
        <end position="150"/>
    </location>
</feature>
<keyword evidence="1" id="KW-0863">Zinc-finger</keyword>
<dbReference type="EMBL" id="JAXQNO010000020">
    <property type="protein sequence ID" value="KAK4772633.1"/>
    <property type="molecule type" value="Genomic_DNA"/>
</dbReference>
<comment type="caution">
    <text evidence="4">The sequence shown here is derived from an EMBL/GenBank/DDBJ whole genome shotgun (WGS) entry which is preliminary data.</text>
</comment>
<organism evidence="4 5">
    <name type="scientific">Trapa natans</name>
    <name type="common">Water chestnut</name>
    <dbReference type="NCBI Taxonomy" id="22666"/>
    <lineage>
        <taxon>Eukaryota</taxon>
        <taxon>Viridiplantae</taxon>
        <taxon>Streptophyta</taxon>
        <taxon>Embryophyta</taxon>
        <taxon>Tracheophyta</taxon>
        <taxon>Spermatophyta</taxon>
        <taxon>Magnoliopsida</taxon>
        <taxon>eudicotyledons</taxon>
        <taxon>Gunneridae</taxon>
        <taxon>Pentapetalae</taxon>
        <taxon>rosids</taxon>
        <taxon>malvids</taxon>
        <taxon>Myrtales</taxon>
        <taxon>Lythraceae</taxon>
        <taxon>Trapa</taxon>
    </lineage>
</organism>
<evidence type="ECO:0000256" key="1">
    <source>
        <dbReference type="PROSITE-ProRule" id="PRU00175"/>
    </source>
</evidence>
<feature type="compositionally biased region" description="Basic residues" evidence="2">
    <location>
        <begin position="129"/>
        <end position="138"/>
    </location>
</feature>
<dbReference type="Gene3D" id="3.30.40.10">
    <property type="entry name" value="Zinc/RING finger domain, C3HC4 (zinc finger)"/>
    <property type="match status" value="1"/>
</dbReference>
<feature type="compositionally biased region" description="Basic and acidic residues" evidence="2">
    <location>
        <begin position="80"/>
        <end position="98"/>
    </location>
</feature>
<evidence type="ECO:0000259" key="3">
    <source>
        <dbReference type="PROSITE" id="PS50089"/>
    </source>
</evidence>
<dbReference type="AlphaFoldDB" id="A0AAN7KN63"/>
<evidence type="ECO:0000313" key="4">
    <source>
        <dbReference type="EMBL" id="KAK4772633.1"/>
    </source>
</evidence>
<accession>A0AAN7KN63</accession>
<keyword evidence="5" id="KW-1185">Reference proteome</keyword>
<protein>
    <recommendedName>
        <fullName evidence="3">RING-type domain-containing protein</fullName>
    </recommendedName>
</protein>
<sequence length="268" mass="29815">MTWPPGKAYSRLSFPHPSLRLSLATVLCIISMGNERGGTRTDNRPQDEGVPSASSAFPDAVPCSSGVESSQRKKASCLVDSKELKPLPSWKERTDHSGKQHSTQFSLHHHHQHHRKNLGRPIYVKRSHHHYAHQHHSRSPGTNFWPSSSHGKVSPLDGKLSFKVDGSDYGQYTDRERVFTLPEIIIQSNSMDNPEKIPCGICHNLMRRTRKLAPSGGEHAVVAVLVCGHVYHADCLEQKTPPQEKSDPPCPICLDPSFCVDKAGIEMD</sequence>
<dbReference type="SMART" id="SM00184">
    <property type="entry name" value="RING"/>
    <property type="match status" value="1"/>
</dbReference>
<dbReference type="SUPFAM" id="SSF57850">
    <property type="entry name" value="RING/U-box"/>
    <property type="match status" value="1"/>
</dbReference>
<proteinExistence type="predicted"/>
<dbReference type="Proteomes" id="UP001346149">
    <property type="component" value="Unassembled WGS sequence"/>
</dbReference>
<dbReference type="InterPro" id="IPR001841">
    <property type="entry name" value="Znf_RING"/>
</dbReference>
<keyword evidence="1" id="KW-0479">Metal-binding</keyword>
<dbReference type="PANTHER" id="PTHR31150:SF6">
    <property type="entry name" value="ZINC ION BINDING PROTEIN"/>
    <property type="match status" value="1"/>
</dbReference>
<feature type="compositionally biased region" description="Basic and acidic residues" evidence="2">
    <location>
        <begin position="37"/>
        <end position="47"/>
    </location>
</feature>
<evidence type="ECO:0000256" key="2">
    <source>
        <dbReference type="SAM" id="MobiDB-lite"/>
    </source>
</evidence>
<feature type="compositionally biased region" description="Polar residues" evidence="2">
    <location>
        <begin position="139"/>
        <end position="150"/>
    </location>
</feature>
<name>A0AAN7KN63_TRANT</name>
<dbReference type="PROSITE" id="PS50089">
    <property type="entry name" value="ZF_RING_2"/>
    <property type="match status" value="1"/>
</dbReference>